<comment type="caution">
    <text evidence="2">The sequence shown here is derived from an EMBL/GenBank/DDBJ whole genome shotgun (WGS) entry which is preliminary data.</text>
</comment>
<keyword evidence="3" id="KW-1185">Reference proteome</keyword>
<feature type="chain" id="PRO_5045235713" evidence="1">
    <location>
        <begin position="22"/>
        <end position="106"/>
    </location>
</feature>
<dbReference type="Proteomes" id="UP001441944">
    <property type="component" value="Unassembled WGS sequence"/>
</dbReference>
<evidence type="ECO:0000256" key="1">
    <source>
        <dbReference type="SAM" id="SignalP"/>
    </source>
</evidence>
<proteinExistence type="predicted"/>
<organism evidence="2 3">
    <name type="scientific">Pseudophaeobacter arcticus</name>
    <dbReference type="NCBI Taxonomy" id="385492"/>
    <lineage>
        <taxon>Bacteria</taxon>
        <taxon>Pseudomonadati</taxon>
        <taxon>Pseudomonadota</taxon>
        <taxon>Alphaproteobacteria</taxon>
        <taxon>Rhodobacterales</taxon>
        <taxon>Paracoccaceae</taxon>
        <taxon>Pseudophaeobacter</taxon>
    </lineage>
</organism>
<dbReference type="EMBL" id="BAABWU010000007">
    <property type="protein sequence ID" value="GAA6196790.1"/>
    <property type="molecule type" value="Genomic_DNA"/>
</dbReference>
<name>A0ABQ0ALR8_9RHOB</name>
<reference evidence="2 3" key="1">
    <citation type="submission" date="2024-04" db="EMBL/GenBank/DDBJ databases">
        <title>Draft genome sequence of Pseudophaeobacter arcticus NBRC 116598.</title>
        <authorList>
            <person name="Miyakawa T."/>
            <person name="Kusuya Y."/>
            <person name="Miura T."/>
        </authorList>
    </citation>
    <scope>NUCLEOTIDE SEQUENCE [LARGE SCALE GENOMIC DNA]</scope>
    <source>
        <strain evidence="2 3">SU-CL00105</strain>
    </source>
</reference>
<protein>
    <submittedName>
        <fullName evidence="2">Uncharacterized protein</fullName>
    </submittedName>
</protein>
<sequence>MQHARALITFALILAASPGLADVVGPGGKVIDCYCTDKSGARVDLGEMRCLDVDGRQFLAQCQMSLNVPMWREVQANCLSAKLQQPDQQRLLPTSYSLAQAQLPDL</sequence>
<dbReference type="RefSeq" id="WP_353399986.1">
    <property type="nucleotide sequence ID" value="NZ_BAABWU010000007.1"/>
</dbReference>
<evidence type="ECO:0000313" key="3">
    <source>
        <dbReference type="Proteomes" id="UP001441944"/>
    </source>
</evidence>
<gene>
    <name evidence="2" type="ORF">NBRC116598_22340</name>
</gene>
<feature type="signal peptide" evidence="1">
    <location>
        <begin position="1"/>
        <end position="21"/>
    </location>
</feature>
<accession>A0ABQ0ALR8</accession>
<evidence type="ECO:0000313" key="2">
    <source>
        <dbReference type="EMBL" id="GAA6196790.1"/>
    </source>
</evidence>
<keyword evidence="1" id="KW-0732">Signal</keyword>